<accession>A0ACC3T1J5</accession>
<comment type="caution">
    <text evidence="1">The sequence shown here is derived from an EMBL/GenBank/DDBJ whole genome shotgun (WGS) entry which is preliminary data.</text>
</comment>
<evidence type="ECO:0000313" key="2">
    <source>
        <dbReference type="Proteomes" id="UP001433508"/>
    </source>
</evidence>
<gene>
    <name evidence="1" type="ORF">V1525DRAFT_388255</name>
</gene>
<proteinExistence type="predicted"/>
<organism evidence="1 2">
    <name type="scientific">Lipomyces kononenkoae</name>
    <name type="common">Yeast</name>
    <dbReference type="NCBI Taxonomy" id="34357"/>
    <lineage>
        <taxon>Eukaryota</taxon>
        <taxon>Fungi</taxon>
        <taxon>Dikarya</taxon>
        <taxon>Ascomycota</taxon>
        <taxon>Saccharomycotina</taxon>
        <taxon>Lipomycetes</taxon>
        <taxon>Lipomycetales</taxon>
        <taxon>Lipomycetaceae</taxon>
        <taxon>Lipomyces</taxon>
    </lineage>
</organism>
<evidence type="ECO:0000313" key="1">
    <source>
        <dbReference type="EMBL" id="KAK9237763.1"/>
    </source>
</evidence>
<dbReference type="Proteomes" id="UP001433508">
    <property type="component" value="Unassembled WGS sequence"/>
</dbReference>
<name>A0ACC3T1J5_LIPKO</name>
<reference evidence="2" key="1">
    <citation type="journal article" date="2024" name="Front. Bioeng. Biotechnol.">
        <title>Genome-scale model development and genomic sequencing of the oleaginous clade Lipomyces.</title>
        <authorList>
            <person name="Czajka J.J."/>
            <person name="Han Y."/>
            <person name="Kim J."/>
            <person name="Mondo S.J."/>
            <person name="Hofstad B.A."/>
            <person name="Robles A."/>
            <person name="Haridas S."/>
            <person name="Riley R."/>
            <person name="LaButti K."/>
            <person name="Pangilinan J."/>
            <person name="Andreopoulos W."/>
            <person name="Lipzen A."/>
            <person name="Yan J."/>
            <person name="Wang M."/>
            <person name="Ng V."/>
            <person name="Grigoriev I.V."/>
            <person name="Spatafora J.W."/>
            <person name="Magnuson J.K."/>
            <person name="Baker S.E."/>
            <person name="Pomraning K.R."/>
        </authorList>
    </citation>
    <scope>NUCLEOTIDE SEQUENCE [LARGE SCALE GENOMIC DNA]</scope>
    <source>
        <strain evidence="2">CBS 7786</strain>
    </source>
</reference>
<sequence>MNAVDGSSHVPQDGLASELEEELPSLLVLVLDTSPLGWGAQSAGISLREAVASLLIFINSHLALNHSNEVAVIAAHPTCVKFLYPVPGEDYSTVTQKSSAAAGAEESLEETNSNGQSNGHNAVPSDASMYRQFRVVNESVMKQLELLLLATSPADIEHNGKMSDTTLMSGALSVSLAYINRLIGGVNDDGPKVRARIMVVSVCSDLSSQYVPIMNCIFAAQKMKVPIDICKIGNNTGFLEQAADTTGGVYMHLEHPRGMIQYLLTAFLPDRVLRKHLVLPTQSSIDFRAACFCHNRIVDIGYVCNICLSIYCQPPADGSCAICDTIFDPRNLADLLKKPVVVTAAAPKKAKKKKKKDSEAISSLTPGP</sequence>
<protein>
    <submittedName>
        <fullName evidence="1">TFIIH subunit Tfb4/p34</fullName>
    </submittedName>
</protein>
<keyword evidence="2" id="KW-1185">Reference proteome</keyword>
<dbReference type="EMBL" id="MU971365">
    <property type="protein sequence ID" value="KAK9237763.1"/>
    <property type="molecule type" value="Genomic_DNA"/>
</dbReference>